<keyword evidence="1" id="KW-0732">Signal</keyword>
<dbReference type="InParanoid" id="A0A0G4H2D3"/>
<evidence type="ECO:0000313" key="2">
    <source>
        <dbReference type="EMBL" id="CEM37612.1"/>
    </source>
</evidence>
<proteinExistence type="predicted"/>
<evidence type="ECO:0008006" key="4">
    <source>
        <dbReference type="Google" id="ProtNLM"/>
    </source>
</evidence>
<dbReference type="EMBL" id="CDMY01000947">
    <property type="protein sequence ID" value="CEM37612.1"/>
    <property type="molecule type" value="Genomic_DNA"/>
</dbReference>
<dbReference type="AlphaFoldDB" id="A0A0G4H2D3"/>
<protein>
    <recommendedName>
        <fullName evidence="4">Oocyst wall protein</fullName>
    </recommendedName>
</protein>
<dbReference type="STRING" id="1169540.A0A0G4H2D3"/>
<accession>A0A0G4H2D3</accession>
<sequence length="447" mass="50198">MKCGSLILLAAAVGVSAQYPSSYGDSCPYEAREEVHYPCPYGYDERGGTCVKMGYTTPYTYCPLGMESTDDGCVKYKYAKKVPYCKTGKFSGLKCVDKDIVDVKEYKCPYGFDLTDDKTKCYTPTYHEKLSKCPEGYGFTDDKQKCVREAFDQVTYHCPEHTELTEEGCKAITYDDKKPVCSEGYVDGDKCVVEKFLRPSYRCGGDLSVLDPIKDECITTITQPCGFEAVTDGRNVKTQKHCSETKTVKAIAECTDGYELDGEKGLCVGKTHSGVEYKCTDGYELTDDETKCFAVGYEEKKVRCVEGYELTDGTDKCVKYEYVDLAYYCPEHTKLTDMGCQTVHYAKKQPYCNDGVLEGGKCVVDKVYAIDYKCPDAYEPTEDNSKCFKKTYADKRYYCPSGYSYDAANEQKCVTYDYAPLQKECFGEGKLVYLREYGIHVCCNAAA</sequence>
<feature type="signal peptide" evidence="1">
    <location>
        <begin position="1"/>
        <end position="17"/>
    </location>
</feature>
<dbReference type="PhylomeDB" id="A0A0G4H2D3"/>
<name>A0A0G4H2D3_VITBC</name>
<evidence type="ECO:0000256" key="1">
    <source>
        <dbReference type="SAM" id="SignalP"/>
    </source>
</evidence>
<gene>
    <name evidence="2" type="ORF">Vbra_19321</name>
</gene>
<dbReference type="Proteomes" id="UP000041254">
    <property type="component" value="Unassembled WGS sequence"/>
</dbReference>
<dbReference type="VEuPathDB" id="CryptoDB:Vbra_19321"/>
<organism evidence="2 3">
    <name type="scientific">Vitrella brassicaformis (strain CCMP3155)</name>
    <dbReference type="NCBI Taxonomy" id="1169540"/>
    <lineage>
        <taxon>Eukaryota</taxon>
        <taxon>Sar</taxon>
        <taxon>Alveolata</taxon>
        <taxon>Colpodellida</taxon>
        <taxon>Vitrellaceae</taxon>
        <taxon>Vitrella</taxon>
    </lineage>
</organism>
<reference evidence="2 3" key="1">
    <citation type="submission" date="2014-11" db="EMBL/GenBank/DDBJ databases">
        <authorList>
            <person name="Zhu J."/>
            <person name="Qi W."/>
            <person name="Song R."/>
        </authorList>
    </citation>
    <scope>NUCLEOTIDE SEQUENCE [LARGE SCALE GENOMIC DNA]</scope>
</reference>
<keyword evidence="3" id="KW-1185">Reference proteome</keyword>
<dbReference type="OrthoDB" id="7250310at2759"/>
<evidence type="ECO:0000313" key="3">
    <source>
        <dbReference type="Proteomes" id="UP000041254"/>
    </source>
</evidence>
<feature type="chain" id="PRO_5005191499" description="Oocyst wall protein" evidence="1">
    <location>
        <begin position="18"/>
        <end position="447"/>
    </location>
</feature>